<keyword evidence="1" id="KW-0472">Membrane</keyword>
<feature type="transmembrane region" description="Helical" evidence="1">
    <location>
        <begin position="87"/>
        <end position="108"/>
    </location>
</feature>
<feature type="transmembrane region" description="Helical" evidence="1">
    <location>
        <begin position="63"/>
        <end position="81"/>
    </location>
</feature>
<dbReference type="EMBL" id="CP129682">
    <property type="protein sequence ID" value="XDS48870.1"/>
    <property type="molecule type" value="Genomic_DNA"/>
</dbReference>
<dbReference type="KEGG" id="bfk:QN062_06740"/>
<evidence type="ECO:0000256" key="1">
    <source>
        <dbReference type="SAM" id="Phobius"/>
    </source>
</evidence>
<organism evidence="2">
    <name type="scientific">Bifidobacterium fermentum</name>
    <dbReference type="NCBI Taxonomy" id="3059035"/>
    <lineage>
        <taxon>Bacteria</taxon>
        <taxon>Bacillati</taxon>
        <taxon>Actinomycetota</taxon>
        <taxon>Actinomycetes</taxon>
        <taxon>Bifidobacteriales</taxon>
        <taxon>Bifidobacteriaceae</taxon>
        <taxon>Bifidobacterium</taxon>
    </lineage>
</organism>
<dbReference type="RefSeq" id="WP_369341067.1">
    <property type="nucleotide sequence ID" value="NZ_CP129675.1"/>
</dbReference>
<evidence type="ECO:0000313" key="4">
    <source>
        <dbReference type="EMBL" id="XDS50095.1"/>
    </source>
</evidence>
<keyword evidence="1" id="KW-0812">Transmembrane</keyword>
<accession>A0AB39UBL2</accession>
<proteinExistence type="predicted"/>
<dbReference type="EMBL" id="CP129675">
    <property type="protein sequence ID" value="XDS46351.1"/>
    <property type="molecule type" value="Genomic_DNA"/>
</dbReference>
<evidence type="ECO:0000313" key="2">
    <source>
        <dbReference type="EMBL" id="XDS46351.1"/>
    </source>
</evidence>
<protein>
    <submittedName>
        <fullName evidence="2">Uncharacterized protein</fullName>
    </submittedName>
</protein>
<sequence length="199" mass="21707">MEIETESAQAEFTIIEENEDETVSSTFTADITTATEDRIVFTITDDLTGESYDYDSDAPTESFAVPIAFAGVALAALLKTIAAGSAIVLGGVLMYAASIAIPKIVAAYNRTKASTRRSYYVAWRKGKATYVSGFVLTDSQARTRARANGDTWAISSSRAQALANWVSSPARHHVAHFKGAFHHWHPRTTEVHCFYGYPT</sequence>
<evidence type="ECO:0000313" key="3">
    <source>
        <dbReference type="EMBL" id="XDS48870.1"/>
    </source>
</evidence>
<gene>
    <name evidence="4" type="ORF">QN062_06740</name>
    <name evidence="3" type="ORF">QN216_00935</name>
    <name evidence="2" type="ORF">QN217_09515</name>
</gene>
<reference evidence="2" key="1">
    <citation type="submission" date="2023-07" db="EMBL/GenBank/DDBJ databases">
        <title>Bifidobacterium aquikefiriaerophilum sp. nov. and Bifidobacterium eccum sp. nov., isolated from water kefir.</title>
        <authorList>
            <person name="Breselge S."/>
            <person name="Bellassi P."/>
            <person name="Barcenilla C."/>
            <person name="Alvarez-Ordonez A."/>
            <person name="Morelli L."/>
            <person name="Cotter P.D."/>
        </authorList>
    </citation>
    <scope>NUCLEOTIDE SEQUENCE</scope>
    <source>
        <strain evidence="4">WK012_4_13</strain>
        <strain evidence="3">WK013_4_14</strain>
        <strain evidence="2">WK048_4_13</strain>
    </source>
</reference>
<dbReference type="EMBL" id="CP129683">
    <property type="protein sequence ID" value="XDS50095.1"/>
    <property type="molecule type" value="Genomic_DNA"/>
</dbReference>
<dbReference type="AlphaFoldDB" id="A0AB39UBL2"/>
<keyword evidence="1" id="KW-1133">Transmembrane helix</keyword>
<name>A0AB39UBL2_9BIFI</name>